<protein>
    <submittedName>
        <fullName evidence="2">Voltage-dependent calcium channel subunit alpha-2/delta-1</fullName>
    </submittedName>
</protein>
<dbReference type="Pfam" id="PF08473">
    <property type="entry name" value="VGCC_alpha2"/>
    <property type="match status" value="1"/>
</dbReference>
<feature type="non-terminal residue" evidence="2">
    <location>
        <position position="63"/>
    </location>
</feature>
<organism evidence="2 3">
    <name type="scientific">Silurus asotus</name>
    <name type="common">Amur catfish</name>
    <name type="synonym">Parasilurus asotus</name>
    <dbReference type="NCBI Taxonomy" id="30991"/>
    <lineage>
        <taxon>Eukaryota</taxon>
        <taxon>Metazoa</taxon>
        <taxon>Chordata</taxon>
        <taxon>Craniata</taxon>
        <taxon>Vertebrata</taxon>
        <taxon>Euteleostomi</taxon>
        <taxon>Actinopterygii</taxon>
        <taxon>Neopterygii</taxon>
        <taxon>Teleostei</taxon>
        <taxon>Ostariophysi</taxon>
        <taxon>Siluriformes</taxon>
        <taxon>Siluridae</taxon>
        <taxon>Silurus</taxon>
    </lineage>
</organism>
<feature type="non-terminal residue" evidence="2">
    <location>
        <position position="1"/>
    </location>
</feature>
<keyword evidence="3" id="KW-1185">Reference proteome</keyword>
<sequence>AGEDWTENTETFDSSFYKRSLDNDIYIFTAPYINKSRESSYESGILVSKAVELDFNGVKLKPA</sequence>
<dbReference type="AlphaFoldDB" id="A0AAD4ZZX8"/>
<feature type="domain" description="Voltage-dependent calcium channel alpha-2/delta subunit conserved region" evidence="1">
    <location>
        <begin position="1"/>
        <end position="63"/>
    </location>
</feature>
<evidence type="ECO:0000259" key="1">
    <source>
        <dbReference type="Pfam" id="PF08473"/>
    </source>
</evidence>
<name>A0AAD4ZZX8_SILAS</name>
<proteinExistence type="predicted"/>
<evidence type="ECO:0000313" key="2">
    <source>
        <dbReference type="EMBL" id="KAI5606950.1"/>
    </source>
</evidence>
<reference evidence="2" key="1">
    <citation type="submission" date="2018-07" db="EMBL/GenBank/DDBJ databases">
        <title>Comparative genomics of catfishes provides insights into carnivory and benthic adaptation.</title>
        <authorList>
            <person name="Zhang Y."/>
            <person name="Wang D."/>
            <person name="Peng Z."/>
            <person name="Zheng S."/>
            <person name="Shao F."/>
            <person name="Tao W."/>
        </authorList>
    </citation>
    <scope>NUCLEOTIDE SEQUENCE</scope>
    <source>
        <strain evidence="2">Chongqing</strain>
    </source>
</reference>
<dbReference type="Proteomes" id="UP001205998">
    <property type="component" value="Unassembled WGS sequence"/>
</dbReference>
<gene>
    <name evidence="2" type="ORF">C0J50_12497</name>
</gene>
<comment type="caution">
    <text evidence="2">The sequence shown here is derived from an EMBL/GenBank/DDBJ whole genome shotgun (WGS) entry which is preliminary data.</text>
</comment>
<accession>A0AAD4ZZX8</accession>
<dbReference type="InterPro" id="IPR013680">
    <property type="entry name" value="VDCC_a2/dsu"/>
</dbReference>
<evidence type="ECO:0000313" key="3">
    <source>
        <dbReference type="Proteomes" id="UP001205998"/>
    </source>
</evidence>
<dbReference type="EMBL" id="MU596573">
    <property type="protein sequence ID" value="KAI5606950.1"/>
    <property type="molecule type" value="Genomic_DNA"/>
</dbReference>